<dbReference type="EMBL" id="JBHOMY010000010">
    <property type="protein sequence ID" value="MFC1455719.1"/>
    <property type="molecule type" value="Genomic_DNA"/>
</dbReference>
<keyword evidence="2" id="KW-0472">Membrane</keyword>
<feature type="coiled-coil region" evidence="1">
    <location>
        <begin position="41"/>
        <end position="208"/>
    </location>
</feature>
<feature type="coiled-coil region" evidence="1">
    <location>
        <begin position="233"/>
        <end position="298"/>
    </location>
</feature>
<dbReference type="InterPro" id="IPR027417">
    <property type="entry name" value="P-loop_NTPase"/>
</dbReference>
<evidence type="ECO:0000256" key="2">
    <source>
        <dbReference type="SAM" id="Phobius"/>
    </source>
</evidence>
<feature type="transmembrane region" description="Helical" evidence="2">
    <location>
        <begin position="6"/>
        <end position="30"/>
    </location>
</feature>
<name>A0ABV6Y371_9HYPH</name>
<dbReference type="Gene3D" id="3.40.50.300">
    <property type="entry name" value="P-loop containing nucleotide triphosphate hydrolases"/>
    <property type="match status" value="1"/>
</dbReference>
<proteinExistence type="predicted"/>
<keyword evidence="4" id="KW-1185">Reference proteome</keyword>
<evidence type="ECO:0000256" key="1">
    <source>
        <dbReference type="SAM" id="Coils"/>
    </source>
</evidence>
<organism evidence="3 4">
    <name type="scientific">Microvirga arabica</name>
    <dbReference type="NCBI Taxonomy" id="1128671"/>
    <lineage>
        <taxon>Bacteria</taxon>
        <taxon>Pseudomonadati</taxon>
        <taxon>Pseudomonadota</taxon>
        <taxon>Alphaproteobacteria</taxon>
        <taxon>Hyphomicrobiales</taxon>
        <taxon>Methylobacteriaceae</taxon>
        <taxon>Microvirga</taxon>
    </lineage>
</organism>
<accession>A0ABV6Y371</accession>
<evidence type="ECO:0000313" key="3">
    <source>
        <dbReference type="EMBL" id="MFC1455719.1"/>
    </source>
</evidence>
<protein>
    <submittedName>
        <fullName evidence="3">Chromosome segregation ATPase-like protein</fullName>
    </submittedName>
</protein>
<gene>
    <name evidence="3" type="ORF">ACETIH_03090</name>
</gene>
<sequence>MDASTLVFPAISAMTALAMMMSGIAVFFQIRRDRLPDATRLENVRELRAQEERLLAERRAELSIVEQKIQDRDRLIAQVSALEERHKAVQAELASLDAARREIEEVKEQAAAAAADLAIATQELAKKSAELEALDAQLNPERLAEAKREVEKLSSERAALETSLPSLRAERDSALRSIEAARALQAQHAALALELSRTREELEGLAAKKGELLEVEASLRSRRDETVRLADELDRSAARRNALLSEISDLEDRVRQLQDQDEERAKLKVELDEQRLLRNQLAEQVEYLAARKERLAAETGEGGGADASALLEDLTRLPTSLEAPATLRHASRPEQEALYAVTKYLQDHRLDYSARTVDAFHTALKINDNTQLTVLAGVSGTGKSLLPRRYAEAMGIHFLQIAVEPRWDSPQDLLGFYNYIEKKYRATDLARLLVHMDPYSSSELHDPRQPRGDHMALVLLDEMNLARVEYYFSEFLSRLEVRPTYAEASDERKRKDAMIPIDIRGLKKSVSLFPAHNVLFAGTMNDDESTQALSDKVLDRGNVLQFAAPREFKKPTGIQNVERPDQAQSFKSWRGWVRSVESLGAANRETADAAIGTLAEIMEDCGRPFGHRLRDAILAYVANYPVRGNGGLDVRVPLADQIEFRILPKLRGIDIQSHGNAFDKLKSLIGDDLSDQEFAERIGDLLGKQENGSGLFVWRGLTRRG</sequence>
<keyword evidence="2" id="KW-0812">Transmembrane</keyword>
<evidence type="ECO:0000313" key="4">
    <source>
        <dbReference type="Proteomes" id="UP001593940"/>
    </source>
</evidence>
<dbReference type="SUPFAM" id="SSF52540">
    <property type="entry name" value="P-loop containing nucleoside triphosphate hydrolases"/>
    <property type="match status" value="1"/>
</dbReference>
<keyword evidence="1" id="KW-0175">Coiled coil</keyword>
<keyword evidence="2" id="KW-1133">Transmembrane helix</keyword>
<reference evidence="3 4" key="1">
    <citation type="submission" date="2024-09" db="EMBL/GenBank/DDBJ databases">
        <title>Nodulacao em especies de Leguminosae Basais da Amazonia e Caracterizacao dos Rizobios e Bacterias Associadas aos Nodulos.</title>
        <authorList>
            <person name="Jambeiro I.C.A."/>
            <person name="Lopes I.S."/>
            <person name="Aguiar E.R.G.R."/>
            <person name="Santos A.F.J."/>
            <person name="Dos Santos J.M.F."/>
            <person name="Gross E."/>
        </authorList>
    </citation>
    <scope>NUCLEOTIDE SEQUENCE [LARGE SCALE GENOMIC DNA]</scope>
    <source>
        <strain evidence="3 4">BRUESC1165</strain>
    </source>
</reference>
<dbReference type="Proteomes" id="UP001593940">
    <property type="component" value="Unassembled WGS sequence"/>
</dbReference>
<comment type="caution">
    <text evidence="3">The sequence shown here is derived from an EMBL/GenBank/DDBJ whole genome shotgun (WGS) entry which is preliminary data.</text>
</comment>